<evidence type="ECO:0000256" key="9">
    <source>
        <dbReference type="PROSITE-ProRule" id="PRU01193"/>
    </source>
</evidence>
<dbReference type="InterPro" id="IPR044751">
    <property type="entry name" value="Ion_transp-like_CBS"/>
</dbReference>
<feature type="transmembrane region" description="Helical" evidence="10">
    <location>
        <begin position="39"/>
        <end position="60"/>
    </location>
</feature>
<keyword evidence="14" id="KW-1185">Reference proteome</keyword>
<comment type="similarity">
    <text evidence="2">Belongs to the UPF0053 family. Hemolysin C subfamily.</text>
</comment>
<dbReference type="Pfam" id="PF03471">
    <property type="entry name" value="CorC_HlyC"/>
    <property type="match status" value="1"/>
</dbReference>
<dbReference type="InterPro" id="IPR000644">
    <property type="entry name" value="CBS_dom"/>
</dbReference>
<evidence type="ECO:0000259" key="12">
    <source>
        <dbReference type="PROSITE" id="PS51846"/>
    </source>
</evidence>
<evidence type="ECO:0000256" key="2">
    <source>
        <dbReference type="ARBA" id="ARBA00006446"/>
    </source>
</evidence>
<feature type="domain" description="CNNM transmembrane" evidence="12">
    <location>
        <begin position="31"/>
        <end position="232"/>
    </location>
</feature>
<dbReference type="InterPro" id="IPR005170">
    <property type="entry name" value="Transptr-assoc_dom"/>
</dbReference>
<evidence type="ECO:0000256" key="4">
    <source>
        <dbReference type="ARBA" id="ARBA00022737"/>
    </source>
</evidence>
<dbReference type="Pfam" id="PF00571">
    <property type="entry name" value="CBS"/>
    <property type="match status" value="1"/>
</dbReference>
<dbReference type="Gene3D" id="3.30.465.10">
    <property type="match status" value="1"/>
</dbReference>
<feature type="domain" description="CBS" evidence="11">
    <location>
        <begin position="251"/>
        <end position="312"/>
    </location>
</feature>
<dbReference type="PANTHER" id="PTHR22777">
    <property type="entry name" value="HEMOLYSIN-RELATED"/>
    <property type="match status" value="1"/>
</dbReference>
<dbReference type="PROSITE" id="PS51371">
    <property type="entry name" value="CBS"/>
    <property type="match status" value="2"/>
</dbReference>
<evidence type="ECO:0000256" key="1">
    <source>
        <dbReference type="ARBA" id="ARBA00004141"/>
    </source>
</evidence>
<dbReference type="InterPro" id="IPR002550">
    <property type="entry name" value="CNNM"/>
</dbReference>
<dbReference type="InterPro" id="IPR016169">
    <property type="entry name" value="FAD-bd_PCMH_sub2"/>
</dbReference>
<feature type="domain" description="CBS" evidence="11">
    <location>
        <begin position="315"/>
        <end position="374"/>
    </location>
</feature>
<dbReference type="SUPFAM" id="SSF56176">
    <property type="entry name" value="FAD-binding/transporter-associated domain-like"/>
    <property type="match status" value="1"/>
</dbReference>
<keyword evidence="3 9" id="KW-0812">Transmembrane</keyword>
<proteinExistence type="inferred from homology"/>
<keyword evidence="5 9" id="KW-1133">Transmembrane helix</keyword>
<comment type="caution">
    <text evidence="13">The sequence shown here is derived from an EMBL/GenBank/DDBJ whole genome shotgun (WGS) entry which is preliminary data.</text>
</comment>
<gene>
    <name evidence="13" type="ORF">E9677_15940</name>
</gene>
<dbReference type="Pfam" id="PF01595">
    <property type="entry name" value="CNNM"/>
    <property type="match status" value="1"/>
</dbReference>
<dbReference type="PROSITE" id="PS51846">
    <property type="entry name" value="CNNM"/>
    <property type="match status" value="1"/>
</dbReference>
<evidence type="ECO:0000256" key="3">
    <source>
        <dbReference type="ARBA" id="ARBA00022692"/>
    </source>
</evidence>
<dbReference type="SUPFAM" id="SSF54631">
    <property type="entry name" value="CBS-domain pair"/>
    <property type="match status" value="1"/>
</dbReference>
<dbReference type="EMBL" id="STGT01000003">
    <property type="protein sequence ID" value="THV14351.1"/>
    <property type="molecule type" value="Genomic_DNA"/>
</dbReference>
<protein>
    <submittedName>
        <fullName evidence="13">HlyC/CorC family transporter</fullName>
    </submittedName>
</protein>
<dbReference type="PANTHER" id="PTHR22777:SF17">
    <property type="entry name" value="UPF0053 PROTEIN SLL0260"/>
    <property type="match status" value="1"/>
</dbReference>
<evidence type="ECO:0000259" key="11">
    <source>
        <dbReference type="PROSITE" id="PS51371"/>
    </source>
</evidence>
<evidence type="ECO:0000256" key="5">
    <source>
        <dbReference type="ARBA" id="ARBA00022989"/>
    </source>
</evidence>
<feature type="transmembrane region" description="Helical" evidence="10">
    <location>
        <begin position="134"/>
        <end position="155"/>
    </location>
</feature>
<evidence type="ECO:0000313" key="13">
    <source>
        <dbReference type="EMBL" id="THV14351.1"/>
    </source>
</evidence>
<dbReference type="SMART" id="SM01091">
    <property type="entry name" value="CorC_HlyC"/>
    <property type="match status" value="1"/>
</dbReference>
<feature type="transmembrane region" description="Helical" evidence="10">
    <location>
        <begin position="91"/>
        <end position="114"/>
    </location>
</feature>
<comment type="subcellular location">
    <subcellularLocation>
        <location evidence="1">Membrane</location>
        <topology evidence="1">Multi-pass membrane protein</topology>
    </subcellularLocation>
</comment>
<reference evidence="13 14" key="1">
    <citation type="submission" date="2019-04" db="EMBL/GenBank/DDBJ databases">
        <title>Genome sequence of strain 7209-2.</title>
        <authorList>
            <person name="Gao J."/>
            <person name="Sun J."/>
        </authorList>
    </citation>
    <scope>NUCLEOTIDE SEQUENCE [LARGE SCALE GENOMIC DNA]</scope>
    <source>
        <strain evidence="13 14">7209-2</strain>
    </source>
</reference>
<dbReference type="InterPro" id="IPR036318">
    <property type="entry name" value="FAD-bd_PCMH-like_sf"/>
</dbReference>
<organism evidence="13 14">
    <name type="scientific">Rhizobium rhizophilum</name>
    <dbReference type="NCBI Taxonomy" id="1850373"/>
    <lineage>
        <taxon>Bacteria</taxon>
        <taxon>Pseudomonadati</taxon>
        <taxon>Pseudomonadota</taxon>
        <taxon>Alphaproteobacteria</taxon>
        <taxon>Hyphomicrobiales</taxon>
        <taxon>Rhizobiaceae</taxon>
        <taxon>Rhizobium/Agrobacterium group</taxon>
        <taxon>Rhizobium</taxon>
    </lineage>
</organism>
<evidence type="ECO:0000313" key="14">
    <source>
        <dbReference type="Proteomes" id="UP000309667"/>
    </source>
</evidence>
<accession>A0ABY2QUS8</accession>
<keyword evidence="4" id="KW-0677">Repeat</keyword>
<dbReference type="Gene3D" id="3.10.580.10">
    <property type="entry name" value="CBS-domain"/>
    <property type="match status" value="1"/>
</dbReference>
<dbReference type="CDD" id="cd04590">
    <property type="entry name" value="CBS_pair_CorC_HlyC_assoc"/>
    <property type="match status" value="1"/>
</dbReference>
<sequence>MTRDGGTEGPAGLSASRIAERLARPHPDVTNGPLVLTEISIVIFLTLVNGVLAMSELAVVSSRPVRLKLLAEQGNRGAAIAIKLADDPGRFLSTVQIGITLVGVLSGAFSGATLGARLAGWLQAQGLSEALADGLGVGSVVVAITYLSLIVGELVPKQIALRAPELVASKVAPAMAMLSKVALPLVWLLNASGKAVLALLGQRGEQGEKMTDEEIRSVLAEAHSAGVIEEEESEMISGVMRLADRTARGLMTPRRDVEVIDIQDDFATIREQLRNSQRSRLPVRNGSSDEILGVVFVKDALDAFLQGTGLDIRALMRDAPVVSDRTGAMNVIQSLRRSPAHMVLVYDEYGHFEGIVTSGDVLEAITGVFQEEDGEEPPIVEREDGSFLVAGWMPIDEFADEMNFPIEGDPDYETVAGFVIDEIKRLPSLGEKFTAKGWSFEVIDMDGRRVDKLLVKRIDA</sequence>
<name>A0ABY2QUS8_9HYPH</name>
<evidence type="ECO:0000256" key="8">
    <source>
        <dbReference type="PROSITE-ProRule" id="PRU00703"/>
    </source>
</evidence>
<evidence type="ECO:0000256" key="7">
    <source>
        <dbReference type="ARBA" id="ARBA00023136"/>
    </source>
</evidence>
<dbReference type="Proteomes" id="UP000309667">
    <property type="component" value="Unassembled WGS sequence"/>
</dbReference>
<evidence type="ECO:0000256" key="10">
    <source>
        <dbReference type="SAM" id="Phobius"/>
    </source>
</evidence>
<keyword evidence="6 8" id="KW-0129">CBS domain</keyword>
<dbReference type="InterPro" id="IPR046342">
    <property type="entry name" value="CBS_dom_sf"/>
</dbReference>
<keyword evidence="7 9" id="KW-0472">Membrane</keyword>
<evidence type="ECO:0000256" key="6">
    <source>
        <dbReference type="ARBA" id="ARBA00023122"/>
    </source>
</evidence>